<dbReference type="Proteomes" id="UP001069090">
    <property type="component" value="Unassembled WGS sequence"/>
</dbReference>
<dbReference type="InterPro" id="IPR025293">
    <property type="entry name" value="YfiR/HmsC-like"/>
</dbReference>
<dbReference type="AlphaFoldDB" id="A0A9J6RQL2"/>
<evidence type="ECO:0000313" key="3">
    <source>
        <dbReference type="Proteomes" id="UP001069090"/>
    </source>
</evidence>
<organism evidence="2 3">
    <name type="scientific">Dasania phycosphaerae</name>
    <dbReference type="NCBI Taxonomy" id="2950436"/>
    <lineage>
        <taxon>Bacteria</taxon>
        <taxon>Pseudomonadati</taxon>
        <taxon>Pseudomonadota</taxon>
        <taxon>Gammaproteobacteria</taxon>
        <taxon>Cellvibrionales</taxon>
        <taxon>Spongiibacteraceae</taxon>
        <taxon>Dasania</taxon>
    </lineage>
</organism>
<keyword evidence="3" id="KW-1185">Reference proteome</keyword>
<dbReference type="Pfam" id="PF13689">
    <property type="entry name" value="DUF4154"/>
    <property type="match status" value="1"/>
</dbReference>
<dbReference type="EMBL" id="JAPTGG010000017">
    <property type="protein sequence ID" value="MCZ0866859.1"/>
    <property type="molecule type" value="Genomic_DNA"/>
</dbReference>
<evidence type="ECO:0000313" key="2">
    <source>
        <dbReference type="EMBL" id="MCZ0866859.1"/>
    </source>
</evidence>
<dbReference type="RefSeq" id="WP_258332810.1">
    <property type="nucleotide sequence ID" value="NZ_JAPTGG010000017.1"/>
</dbReference>
<name>A0A9J6RQL2_9GAMM</name>
<protein>
    <submittedName>
        <fullName evidence="2">YfiR family protein</fullName>
    </submittedName>
</protein>
<reference evidence="2 3" key="1">
    <citation type="submission" date="2022-12" db="EMBL/GenBank/DDBJ databases">
        <title>Dasania phycosphaerae sp. nov., isolated from particulate material of the south coast of Korea.</title>
        <authorList>
            <person name="Jiang Y."/>
        </authorList>
    </citation>
    <scope>NUCLEOTIDE SEQUENCE [LARGE SCALE GENOMIC DNA]</scope>
    <source>
        <strain evidence="2 3">GY-19</strain>
    </source>
</reference>
<gene>
    <name evidence="2" type="ORF">O0V09_16740</name>
</gene>
<feature type="chain" id="PRO_5039922859" evidence="1">
    <location>
        <begin position="25"/>
        <end position="181"/>
    </location>
</feature>
<sequence length="181" mass="20472">MKRYTAVTSAKVLLLCFICSLSWSQEVATEARVKAAFLYKFCNYIRWPVTVFPDAQSPLKIAVINDDVMAHELQHVVYDRIVAGRNVEVYSFSSVSELEGMHVIYVAGEKFMQVHQVLTLLLEKPVLTVTEITNGKRVGMINFVIENDRVRFDIEKHYAEKSGLKLGAQLLSVARKVSTSD</sequence>
<comment type="caution">
    <text evidence="2">The sequence shown here is derived from an EMBL/GenBank/DDBJ whole genome shotgun (WGS) entry which is preliminary data.</text>
</comment>
<feature type="signal peptide" evidence="1">
    <location>
        <begin position="1"/>
        <end position="24"/>
    </location>
</feature>
<proteinExistence type="predicted"/>
<accession>A0A9J6RQL2</accession>
<evidence type="ECO:0000256" key="1">
    <source>
        <dbReference type="SAM" id="SignalP"/>
    </source>
</evidence>
<keyword evidence="1" id="KW-0732">Signal</keyword>